<protein>
    <recommendedName>
        <fullName evidence="5">Lipoprotein LpqN</fullName>
    </recommendedName>
</protein>
<evidence type="ECO:0000256" key="1">
    <source>
        <dbReference type="SAM" id="MobiDB-lite"/>
    </source>
</evidence>
<accession>A0A7M1QWD4</accession>
<sequence length="207" mass="21623">MSRKIMTTMAAIAMLLAGCAGQGSDTTSTGSTAEASTASVSPTADATATPSETATAAPDDNLPVKVDTKGDHKTYTLNNGWLSLDLPTAYTQVQDPTEQLPITMVNEDDKTYVGVTTVGPAKLLPTPDEYVSLLTKNLGLAEGAVVHEGKVDVAGKSAELFTVKAQDKKAHVYSLTLHDIAYELTLMGADGDDAKLKQILASVVIPQ</sequence>
<feature type="compositionally biased region" description="Low complexity" evidence="1">
    <location>
        <begin position="23"/>
        <end position="60"/>
    </location>
</feature>
<dbReference type="RefSeq" id="WP_197551554.1">
    <property type="nucleotide sequence ID" value="NZ_CP063213.1"/>
</dbReference>
<proteinExistence type="predicted"/>
<name>A0A7M1QWD4_9ACTO</name>
<keyword evidence="4" id="KW-1185">Reference proteome</keyword>
<evidence type="ECO:0008006" key="5">
    <source>
        <dbReference type="Google" id="ProtNLM"/>
    </source>
</evidence>
<reference evidence="3 4" key="1">
    <citation type="submission" date="2020-10" db="EMBL/GenBank/DDBJ databases">
        <title>Trueperella pecoris sp. nov. isolated from bovine and porcine specimens.</title>
        <authorList>
            <person name="Schoenecker L."/>
            <person name="Schnydrig P."/>
            <person name="Brodard I."/>
            <person name="Thomann A."/>
            <person name="Hemphill A."/>
            <person name="Rodriguez-Campos S."/>
            <person name="Perreten V."/>
            <person name="Jores J."/>
            <person name="Kittl S."/>
        </authorList>
    </citation>
    <scope>NUCLEOTIDE SEQUENCE [LARGE SCALE GENOMIC DNA]</scope>
    <source>
        <strain evidence="3 4">15A0121</strain>
    </source>
</reference>
<dbReference type="AlphaFoldDB" id="A0A7M1QWD4"/>
<keyword evidence="2" id="KW-0732">Signal</keyword>
<organism evidence="3 4">
    <name type="scientific">Trueperella pecoris</name>
    <dbReference type="NCBI Taxonomy" id="2733571"/>
    <lineage>
        <taxon>Bacteria</taxon>
        <taxon>Bacillati</taxon>
        <taxon>Actinomycetota</taxon>
        <taxon>Actinomycetes</taxon>
        <taxon>Actinomycetales</taxon>
        <taxon>Actinomycetaceae</taxon>
        <taxon>Trueperella</taxon>
    </lineage>
</organism>
<evidence type="ECO:0000256" key="2">
    <source>
        <dbReference type="SAM" id="SignalP"/>
    </source>
</evidence>
<dbReference type="EMBL" id="CP063213">
    <property type="protein sequence ID" value="QOR46238.1"/>
    <property type="molecule type" value="Genomic_DNA"/>
</dbReference>
<evidence type="ECO:0000313" key="3">
    <source>
        <dbReference type="EMBL" id="QOR46238.1"/>
    </source>
</evidence>
<dbReference type="PROSITE" id="PS51257">
    <property type="entry name" value="PROKAR_LIPOPROTEIN"/>
    <property type="match status" value="1"/>
</dbReference>
<feature type="region of interest" description="Disordered" evidence="1">
    <location>
        <begin position="23"/>
        <end position="65"/>
    </location>
</feature>
<gene>
    <name evidence="3" type="ORF">INS88_03260</name>
</gene>
<dbReference type="Proteomes" id="UP000595053">
    <property type="component" value="Chromosome"/>
</dbReference>
<feature type="chain" id="PRO_5039190788" description="Lipoprotein LpqN" evidence="2">
    <location>
        <begin position="23"/>
        <end position="207"/>
    </location>
</feature>
<evidence type="ECO:0000313" key="4">
    <source>
        <dbReference type="Proteomes" id="UP000595053"/>
    </source>
</evidence>
<feature type="signal peptide" evidence="2">
    <location>
        <begin position="1"/>
        <end position="22"/>
    </location>
</feature>